<gene>
    <name evidence="2" type="ORF">DFH07DRAFT_1067184</name>
</gene>
<dbReference type="AlphaFoldDB" id="A0AAD7HLX9"/>
<dbReference type="Proteomes" id="UP001215280">
    <property type="component" value="Unassembled WGS sequence"/>
</dbReference>
<comment type="caution">
    <text evidence="2">The sequence shown here is derived from an EMBL/GenBank/DDBJ whole genome shotgun (WGS) entry which is preliminary data.</text>
</comment>
<feature type="region of interest" description="Disordered" evidence="1">
    <location>
        <begin position="142"/>
        <end position="177"/>
    </location>
</feature>
<proteinExistence type="predicted"/>
<sequence>MSSTAITHAVSFLTRPLMRAHTPATILSLQLYLQTALSASPLAPETALRLSATCPPPPVIQRACLASGVRWANWIKLLSGGLDLTLFIAVSSLSVQLGRGPCRDVWVAPVTSTSPVLGPAEPAFGAYLRAALASARTRRGAASALNPTRIPSPLSSSLEDDSASDSDSGSDCDSDASDSGYSFTSASSATSVSSAELSPKAGATRATKYVYQGGVTQVVSGGVMLGVCAPSTTTPTPKRAAVANAQGRRAEVARSVVRKTGVSAADACSWRRSA</sequence>
<feature type="compositionally biased region" description="Acidic residues" evidence="1">
    <location>
        <begin position="158"/>
        <end position="176"/>
    </location>
</feature>
<dbReference type="EMBL" id="JARJLG010000245">
    <property type="protein sequence ID" value="KAJ7723628.1"/>
    <property type="molecule type" value="Genomic_DNA"/>
</dbReference>
<name>A0AAD7HLX9_9AGAR</name>
<accession>A0AAD7HLX9</accession>
<reference evidence="2" key="1">
    <citation type="submission" date="2023-03" db="EMBL/GenBank/DDBJ databases">
        <title>Massive genome expansion in bonnet fungi (Mycena s.s.) driven by repeated elements and novel gene families across ecological guilds.</title>
        <authorList>
            <consortium name="Lawrence Berkeley National Laboratory"/>
            <person name="Harder C.B."/>
            <person name="Miyauchi S."/>
            <person name="Viragh M."/>
            <person name="Kuo A."/>
            <person name="Thoen E."/>
            <person name="Andreopoulos B."/>
            <person name="Lu D."/>
            <person name="Skrede I."/>
            <person name="Drula E."/>
            <person name="Henrissat B."/>
            <person name="Morin E."/>
            <person name="Kohler A."/>
            <person name="Barry K."/>
            <person name="LaButti K."/>
            <person name="Morin E."/>
            <person name="Salamov A."/>
            <person name="Lipzen A."/>
            <person name="Mereny Z."/>
            <person name="Hegedus B."/>
            <person name="Baldrian P."/>
            <person name="Stursova M."/>
            <person name="Weitz H."/>
            <person name="Taylor A."/>
            <person name="Grigoriev I.V."/>
            <person name="Nagy L.G."/>
            <person name="Martin F."/>
            <person name="Kauserud H."/>
        </authorList>
    </citation>
    <scope>NUCLEOTIDE SEQUENCE</scope>
    <source>
        <strain evidence="2">CBHHK188m</strain>
    </source>
</reference>
<evidence type="ECO:0000256" key="1">
    <source>
        <dbReference type="SAM" id="MobiDB-lite"/>
    </source>
</evidence>
<protein>
    <submittedName>
        <fullName evidence="2">Uncharacterized protein</fullName>
    </submittedName>
</protein>
<organism evidence="2 3">
    <name type="scientific">Mycena maculata</name>
    <dbReference type="NCBI Taxonomy" id="230809"/>
    <lineage>
        <taxon>Eukaryota</taxon>
        <taxon>Fungi</taxon>
        <taxon>Dikarya</taxon>
        <taxon>Basidiomycota</taxon>
        <taxon>Agaricomycotina</taxon>
        <taxon>Agaricomycetes</taxon>
        <taxon>Agaricomycetidae</taxon>
        <taxon>Agaricales</taxon>
        <taxon>Marasmiineae</taxon>
        <taxon>Mycenaceae</taxon>
        <taxon>Mycena</taxon>
    </lineage>
</organism>
<evidence type="ECO:0000313" key="3">
    <source>
        <dbReference type="Proteomes" id="UP001215280"/>
    </source>
</evidence>
<evidence type="ECO:0000313" key="2">
    <source>
        <dbReference type="EMBL" id="KAJ7723628.1"/>
    </source>
</evidence>
<keyword evidence="3" id="KW-1185">Reference proteome</keyword>